<name>A0AC60NTP0_IXOPE</name>
<proteinExistence type="predicted"/>
<evidence type="ECO:0000313" key="2">
    <source>
        <dbReference type="Proteomes" id="UP000805193"/>
    </source>
</evidence>
<keyword evidence="2" id="KW-1185">Reference proteome</keyword>
<protein>
    <submittedName>
        <fullName evidence="1">Uncharacterized protein</fullName>
    </submittedName>
</protein>
<evidence type="ECO:0000313" key="1">
    <source>
        <dbReference type="EMBL" id="KAG0410485.1"/>
    </source>
</evidence>
<dbReference type="EMBL" id="JABSTQ010011517">
    <property type="protein sequence ID" value="KAG0410485.1"/>
    <property type="molecule type" value="Genomic_DNA"/>
</dbReference>
<reference evidence="1 2" key="1">
    <citation type="journal article" date="2020" name="Cell">
        <title>Large-Scale Comparative Analyses of Tick Genomes Elucidate Their Genetic Diversity and Vector Capacities.</title>
        <authorList>
            <consortium name="Tick Genome and Microbiome Consortium (TIGMIC)"/>
            <person name="Jia N."/>
            <person name="Wang J."/>
            <person name="Shi W."/>
            <person name="Du L."/>
            <person name="Sun Y."/>
            <person name="Zhan W."/>
            <person name="Jiang J.F."/>
            <person name="Wang Q."/>
            <person name="Zhang B."/>
            <person name="Ji P."/>
            <person name="Bell-Sakyi L."/>
            <person name="Cui X.M."/>
            <person name="Yuan T.T."/>
            <person name="Jiang B.G."/>
            <person name="Yang W.F."/>
            <person name="Lam T.T."/>
            <person name="Chang Q.C."/>
            <person name="Ding S.J."/>
            <person name="Wang X.J."/>
            <person name="Zhu J.G."/>
            <person name="Ruan X.D."/>
            <person name="Zhao L."/>
            <person name="Wei J.T."/>
            <person name="Ye R.Z."/>
            <person name="Que T.C."/>
            <person name="Du C.H."/>
            <person name="Zhou Y.H."/>
            <person name="Cheng J.X."/>
            <person name="Dai P.F."/>
            <person name="Guo W.B."/>
            <person name="Han X.H."/>
            <person name="Huang E.J."/>
            <person name="Li L.F."/>
            <person name="Wei W."/>
            <person name="Gao Y.C."/>
            <person name="Liu J.Z."/>
            <person name="Shao H.Z."/>
            <person name="Wang X."/>
            <person name="Wang C.C."/>
            <person name="Yang T.C."/>
            <person name="Huo Q.B."/>
            <person name="Li W."/>
            <person name="Chen H.Y."/>
            <person name="Chen S.E."/>
            <person name="Zhou L.G."/>
            <person name="Ni X.B."/>
            <person name="Tian J.H."/>
            <person name="Sheng Y."/>
            <person name="Liu T."/>
            <person name="Pan Y.S."/>
            <person name="Xia L.Y."/>
            <person name="Li J."/>
            <person name="Zhao F."/>
            <person name="Cao W.C."/>
        </authorList>
    </citation>
    <scope>NUCLEOTIDE SEQUENCE [LARGE SCALE GENOMIC DNA]</scope>
    <source>
        <strain evidence="1">Iper-2018</strain>
    </source>
</reference>
<sequence length="169" mass="17233">MPRRTGQWHVIDRGAPVGPLGVVPTAHEPRPCPTAGGPTTAAAPKTGAAGRSQTGIVRSSVGSAKVANVTCTAGRQRYDPRNSCRLGLTSVGKLQPRSPPFTVLPAKWVTSAAKAARQRTPRKARAPCGFAAMLFGRDSPARGGGQSGPRRPGSGGGGRLLAALPSVLA</sequence>
<gene>
    <name evidence="1" type="ORF">HPB47_012408</name>
</gene>
<comment type="caution">
    <text evidence="1">The sequence shown here is derived from an EMBL/GenBank/DDBJ whole genome shotgun (WGS) entry which is preliminary data.</text>
</comment>
<dbReference type="Proteomes" id="UP000805193">
    <property type="component" value="Unassembled WGS sequence"/>
</dbReference>
<organism evidence="1 2">
    <name type="scientific">Ixodes persulcatus</name>
    <name type="common">Taiga tick</name>
    <dbReference type="NCBI Taxonomy" id="34615"/>
    <lineage>
        <taxon>Eukaryota</taxon>
        <taxon>Metazoa</taxon>
        <taxon>Ecdysozoa</taxon>
        <taxon>Arthropoda</taxon>
        <taxon>Chelicerata</taxon>
        <taxon>Arachnida</taxon>
        <taxon>Acari</taxon>
        <taxon>Parasitiformes</taxon>
        <taxon>Ixodida</taxon>
        <taxon>Ixodoidea</taxon>
        <taxon>Ixodidae</taxon>
        <taxon>Ixodinae</taxon>
        <taxon>Ixodes</taxon>
    </lineage>
</organism>
<accession>A0AC60NTP0</accession>